<feature type="compositionally biased region" description="Polar residues" evidence="4">
    <location>
        <begin position="173"/>
        <end position="203"/>
    </location>
</feature>
<dbReference type="InterPro" id="IPR041033">
    <property type="entry name" value="SpaA_PFL_dom_1"/>
</dbReference>
<organism evidence="7 8">
    <name type="scientific">Latilactobacillus fuchuensis DSM 14340 = JCM 11249</name>
    <dbReference type="NCBI Taxonomy" id="1423747"/>
    <lineage>
        <taxon>Bacteria</taxon>
        <taxon>Bacillati</taxon>
        <taxon>Bacillota</taxon>
        <taxon>Bacilli</taxon>
        <taxon>Lactobacillales</taxon>
        <taxon>Lactobacillaceae</taxon>
        <taxon>Latilactobacillus</taxon>
    </lineage>
</organism>
<feature type="region of interest" description="Disordered" evidence="4">
    <location>
        <begin position="141"/>
        <end position="207"/>
    </location>
</feature>
<evidence type="ECO:0000259" key="6">
    <source>
        <dbReference type="PROSITE" id="PS50234"/>
    </source>
</evidence>
<keyword evidence="5" id="KW-1133">Transmembrane helix</keyword>
<dbReference type="InterPro" id="IPR049319">
    <property type="entry name" value="GBS104-like_Ig"/>
</dbReference>
<evidence type="ECO:0000313" key="8">
    <source>
        <dbReference type="Proteomes" id="UP000051264"/>
    </source>
</evidence>
<dbReference type="PANTHER" id="PTHR36108">
    <property type="entry name" value="COLOSSIN-B-RELATED"/>
    <property type="match status" value="1"/>
</dbReference>
<keyword evidence="3" id="KW-0732">Signal</keyword>
<dbReference type="Proteomes" id="UP000051264">
    <property type="component" value="Unassembled WGS sequence"/>
</dbReference>
<dbReference type="InterPro" id="IPR002035">
    <property type="entry name" value="VWF_A"/>
</dbReference>
<dbReference type="AlphaFoldDB" id="A0A0R1S2G2"/>
<dbReference type="PANTHER" id="PTHR36108:SF13">
    <property type="entry name" value="COLOSSIN-B-RELATED"/>
    <property type="match status" value="1"/>
</dbReference>
<dbReference type="PATRIC" id="fig|1423747.3.peg.1088"/>
<feature type="transmembrane region" description="Helical" evidence="5">
    <location>
        <begin position="957"/>
        <end position="977"/>
    </location>
</feature>
<dbReference type="RefSeq" id="WP_056950266.1">
    <property type="nucleotide sequence ID" value="NZ_AZEX01000029.1"/>
</dbReference>
<dbReference type="SUPFAM" id="SSF49478">
    <property type="entry name" value="Cna protein B-type domain"/>
    <property type="match status" value="1"/>
</dbReference>
<dbReference type="SUPFAM" id="SSF53300">
    <property type="entry name" value="vWA-like"/>
    <property type="match status" value="1"/>
</dbReference>
<dbReference type="Pfam" id="PF21426">
    <property type="entry name" value="GBS104-like_Ig"/>
    <property type="match status" value="1"/>
</dbReference>
<dbReference type="OrthoDB" id="2253165at2"/>
<evidence type="ECO:0000256" key="4">
    <source>
        <dbReference type="SAM" id="MobiDB-lite"/>
    </source>
</evidence>
<keyword evidence="2" id="KW-0964">Secreted</keyword>
<comment type="caution">
    <text evidence="7">The sequence shown here is derived from an EMBL/GenBank/DDBJ whole genome shotgun (WGS) entry which is preliminary data.</text>
</comment>
<dbReference type="Gene3D" id="3.40.50.410">
    <property type="entry name" value="von Willebrand factor, type A domain"/>
    <property type="match status" value="1"/>
</dbReference>
<dbReference type="CDD" id="cd00198">
    <property type="entry name" value="vWFA"/>
    <property type="match status" value="1"/>
</dbReference>
<evidence type="ECO:0000256" key="3">
    <source>
        <dbReference type="ARBA" id="ARBA00022729"/>
    </source>
</evidence>
<comment type="similarity">
    <text evidence="1">Belongs to the serine-aspartate repeat-containing protein (SDr) family.</text>
</comment>
<feature type="domain" description="VWFA" evidence="6">
    <location>
        <begin position="336"/>
        <end position="588"/>
    </location>
</feature>
<gene>
    <name evidence="7" type="ORF">FC69_GL001066</name>
</gene>
<evidence type="ECO:0000256" key="5">
    <source>
        <dbReference type="SAM" id="Phobius"/>
    </source>
</evidence>
<dbReference type="STRING" id="1423747.FC69_GL001066"/>
<dbReference type="Pfam" id="PF17802">
    <property type="entry name" value="SpaA"/>
    <property type="match status" value="2"/>
</dbReference>
<dbReference type="InterPro" id="IPR036465">
    <property type="entry name" value="vWFA_dom_sf"/>
</dbReference>
<dbReference type="PROSITE" id="PS50234">
    <property type="entry name" value="VWFA"/>
    <property type="match status" value="1"/>
</dbReference>
<proteinExistence type="inferred from homology"/>
<dbReference type="Gene3D" id="2.60.40.10">
    <property type="entry name" value="Immunoglobulins"/>
    <property type="match status" value="2"/>
</dbReference>
<evidence type="ECO:0000256" key="2">
    <source>
        <dbReference type="ARBA" id="ARBA00022525"/>
    </source>
</evidence>
<dbReference type="InterPro" id="IPR013783">
    <property type="entry name" value="Ig-like_fold"/>
</dbReference>
<protein>
    <recommendedName>
        <fullName evidence="6">VWFA domain-containing protein</fullName>
    </recommendedName>
</protein>
<dbReference type="Pfam" id="PF00092">
    <property type="entry name" value="VWA"/>
    <property type="match status" value="1"/>
</dbReference>
<evidence type="ECO:0000313" key="7">
    <source>
        <dbReference type="EMBL" id="KRL60970.1"/>
    </source>
</evidence>
<dbReference type="EMBL" id="AZEX01000029">
    <property type="protein sequence ID" value="KRL60970.1"/>
    <property type="molecule type" value="Genomic_DNA"/>
</dbReference>
<dbReference type="eggNOG" id="COG4932">
    <property type="taxonomic scope" value="Bacteria"/>
</dbReference>
<name>A0A0R1S2G2_9LACO</name>
<keyword evidence="5" id="KW-0812">Transmembrane</keyword>
<feature type="compositionally biased region" description="Basic and acidic residues" evidence="4">
    <location>
        <begin position="162"/>
        <end position="171"/>
    </location>
</feature>
<evidence type="ECO:0000256" key="1">
    <source>
        <dbReference type="ARBA" id="ARBA00007257"/>
    </source>
</evidence>
<accession>A0A0R1S2G2</accession>
<reference evidence="7 8" key="1">
    <citation type="journal article" date="2015" name="Genome Announc.">
        <title>Expanding the biotechnology potential of lactobacilli through comparative genomics of 213 strains and associated genera.</title>
        <authorList>
            <person name="Sun Z."/>
            <person name="Harris H.M."/>
            <person name="McCann A."/>
            <person name="Guo C."/>
            <person name="Argimon S."/>
            <person name="Zhang W."/>
            <person name="Yang X."/>
            <person name="Jeffery I.B."/>
            <person name="Cooney J.C."/>
            <person name="Kagawa T.F."/>
            <person name="Liu W."/>
            <person name="Song Y."/>
            <person name="Salvetti E."/>
            <person name="Wrobel A."/>
            <person name="Rasinkangas P."/>
            <person name="Parkhill J."/>
            <person name="Rea M.C."/>
            <person name="O'Sullivan O."/>
            <person name="Ritari J."/>
            <person name="Douillard F.P."/>
            <person name="Paul Ross R."/>
            <person name="Yang R."/>
            <person name="Briner A.E."/>
            <person name="Felis G.E."/>
            <person name="de Vos W.M."/>
            <person name="Barrangou R."/>
            <person name="Klaenhammer T.R."/>
            <person name="Caufield P.W."/>
            <person name="Cui Y."/>
            <person name="Zhang H."/>
            <person name="O'Toole P.W."/>
        </authorList>
    </citation>
    <scope>NUCLEOTIDE SEQUENCE [LARGE SCALE GENOMIC DNA]</scope>
    <source>
        <strain evidence="7 8">DSM 14340</strain>
    </source>
</reference>
<dbReference type="Gene3D" id="2.60.40.2110">
    <property type="match status" value="1"/>
</dbReference>
<sequence>MKYLMHLFKWLMLLTLLVSAFGNSLLLLPGKSLAVQVEQQVLLDSQQLKVSARSVEQADQVHWVIDYEKRTTPNEQFKFKLKIPVATEMVEQPEFERQSDWLVEKEFTSSTKGTIELLTNREPLVVNLQLDQRVDQNTTVDILTDTDAGPYTLTLPQTSSTESEKESERIEQPINQPSQVPTASTSSQESANQTSQAMVQSESEIADGSSLKATQLVNGLPRILTVTRAISDPFHYTTHDQGTHATNGVDQHLGIGTTSELLKNYHYGLTESDSGIAQYNLDGSNLSFKDGYHEYGSAKSGRANLKKTVQPTTTANQFKVQLDVIGDAIQPMPKIDVVLVLDKSGSMKTTTSSGKTRWQDLKAAVNQFSAGMLTDDRDIQIGLAAFGSTEGSPRRPYGEIAAFDNKANQNKFAGFTNNKTTLMGHKLLTEDIQTSGTPTFLGVDAGIKLLTNADYGARADAYKVLITITDGEPTFSPSDTYAGNKTLDQSLGQLTPTFINGNSILKMTAQKDDLYSGNGTVVNNPLTVKFIEDRYKQQKNANLHRYGIGYHTGNTANTVVGALGPEGTYTVSAIATLVTALQNIIDKLIATIAAANVTDPLSEFVNYVPGSLKGVNLVLKDGKLTDGAGSAQQPTITSGKVVKMADLHLGADQSSRQGYRITYDVLLKEAYRDGKFYPANETTYLTNGNGANMYFAVPSIRSIAPKPYQITLKKENGFGAGLGGAEFKLSTKDGTPIETVTSDSNGAIKFTTNLQTGDYLITETKAPAGYELVQQQPWQLKIGAKQQVTLTDAAGQTEALTVGPNDDYWQITPKGQNGVIINQHKPFDLGILKRDALTQKVLAGAEFTLYDTEMKSLATLITDDNGQGQFKIDATTVYPLKAGQAYHIKETKAPNGYLESKAILKVVIGKDGQVTVTKDGQADTQVKLTEQSIQLTIDNTPVGGHLPATGGSGWRQYQYWAAGLMAIALILSGYYGYQKKRSIDKK</sequence>
<dbReference type="SMART" id="SM00327">
    <property type="entry name" value="VWA"/>
    <property type="match status" value="1"/>
</dbReference>
<keyword evidence="5" id="KW-0472">Membrane</keyword>